<protein>
    <submittedName>
        <fullName evidence="2">Uncharacterized protein</fullName>
    </submittedName>
</protein>
<keyword evidence="1" id="KW-1133">Transmembrane helix</keyword>
<name>A0A0B7IYG7_9PROT</name>
<dbReference type="EMBL" id="LN794158">
    <property type="protein sequence ID" value="CEN55476.1"/>
    <property type="molecule type" value="Genomic_DNA"/>
</dbReference>
<feature type="transmembrane region" description="Helical" evidence="1">
    <location>
        <begin position="92"/>
        <end position="109"/>
    </location>
</feature>
<evidence type="ECO:0000313" key="2">
    <source>
        <dbReference type="EMBL" id="CEN55476.1"/>
    </source>
</evidence>
<evidence type="ECO:0000313" key="3">
    <source>
        <dbReference type="Proteomes" id="UP000056322"/>
    </source>
</evidence>
<accession>A0A0B7IYG7</accession>
<reference evidence="3" key="1">
    <citation type="submission" date="2014-12" db="EMBL/GenBank/DDBJ databases">
        <authorList>
            <person name="Salcher M.M."/>
        </authorList>
    </citation>
    <scope>NUCLEOTIDE SEQUENCE [LARGE SCALE GENOMIC DNA]</scope>
    <source>
        <strain evidence="3">MMS-10A-171</strain>
    </source>
</reference>
<organism evidence="2 3">
    <name type="scientific">Candidatus Methylopumilus turicensis</name>
    <dbReference type="NCBI Taxonomy" id="1581680"/>
    <lineage>
        <taxon>Bacteria</taxon>
        <taxon>Pseudomonadati</taxon>
        <taxon>Pseudomonadota</taxon>
        <taxon>Betaproteobacteria</taxon>
        <taxon>Nitrosomonadales</taxon>
        <taxon>Methylophilaceae</taxon>
        <taxon>Candidatus Methylopumilus</taxon>
    </lineage>
</organism>
<gene>
    <name evidence="2" type="ORF">BN1209_0427</name>
</gene>
<dbReference type="AlphaFoldDB" id="A0A0B7IYG7"/>
<dbReference type="HOGENOM" id="CLU_1852842_0_0_4"/>
<keyword evidence="3" id="KW-1185">Reference proteome</keyword>
<keyword evidence="1" id="KW-0472">Membrane</keyword>
<evidence type="ECO:0000256" key="1">
    <source>
        <dbReference type="SAM" id="Phobius"/>
    </source>
</evidence>
<keyword evidence="1" id="KW-0812">Transmembrane</keyword>
<proteinExistence type="predicted"/>
<dbReference type="KEGG" id="mbac:BN1209_0427"/>
<dbReference type="Proteomes" id="UP000056322">
    <property type="component" value="Chromosome 1"/>
</dbReference>
<dbReference type="STRING" id="1581680.BN1209_0427"/>
<sequence>MIIFVCILNKKRHIQFFIFWLVALQLISPFLHAHVFGIGAVENTPGIHIHLDEIESAAKQDFQTATIHNEVLSEQSVGVLTGVNEKFEFESLIPFLFVLSALSLYLVYVRRFYAPSSAPVVKPHFKRTSPPRAPPSHY</sequence>